<feature type="region of interest" description="Disordered" evidence="1">
    <location>
        <begin position="196"/>
        <end position="246"/>
    </location>
</feature>
<dbReference type="PANTHER" id="PTHR22055">
    <property type="entry name" value="28 KDA HEAT- AND ACID-STABLE PHOSPHOPROTEIN PDGF-ASSOCIATED PROTEIN"/>
    <property type="match status" value="1"/>
</dbReference>
<keyword evidence="4" id="KW-1185">Reference proteome</keyword>
<feature type="compositionally biased region" description="Acidic residues" evidence="1">
    <location>
        <begin position="50"/>
        <end position="70"/>
    </location>
</feature>
<feature type="domain" description="Casein kinase substrate phosphoprotein PP28" evidence="2">
    <location>
        <begin position="126"/>
        <end position="209"/>
    </location>
</feature>
<comment type="caution">
    <text evidence="3">The sequence shown here is derived from an EMBL/GenBank/DDBJ whole genome shotgun (WGS) entry which is preliminary data.</text>
</comment>
<evidence type="ECO:0000259" key="2">
    <source>
        <dbReference type="Pfam" id="PF10252"/>
    </source>
</evidence>
<feature type="compositionally biased region" description="Acidic residues" evidence="1">
    <location>
        <begin position="112"/>
        <end position="123"/>
    </location>
</feature>
<feature type="compositionally biased region" description="Basic residues" evidence="1">
    <location>
        <begin position="8"/>
        <end position="19"/>
    </location>
</feature>
<dbReference type="EMBL" id="ML978129">
    <property type="protein sequence ID" value="KAF2096835.1"/>
    <property type="molecule type" value="Genomic_DNA"/>
</dbReference>
<evidence type="ECO:0000256" key="1">
    <source>
        <dbReference type="SAM" id="MobiDB-lite"/>
    </source>
</evidence>
<feature type="region of interest" description="Disordered" evidence="1">
    <location>
        <begin position="1"/>
        <end position="172"/>
    </location>
</feature>
<proteinExistence type="predicted"/>
<feature type="compositionally biased region" description="Basic and acidic residues" evidence="1">
    <location>
        <begin position="196"/>
        <end position="229"/>
    </location>
</feature>
<dbReference type="Pfam" id="PF10252">
    <property type="entry name" value="PP28"/>
    <property type="match status" value="1"/>
</dbReference>
<evidence type="ECO:0000313" key="4">
    <source>
        <dbReference type="Proteomes" id="UP000799772"/>
    </source>
</evidence>
<dbReference type="InterPro" id="IPR039876">
    <property type="entry name" value="HAP28"/>
</dbReference>
<evidence type="ECO:0000313" key="3">
    <source>
        <dbReference type="EMBL" id="KAF2096835.1"/>
    </source>
</evidence>
<sequence length="246" mass="27155">MSSVNRGRAGKFRKPKRGGGKQFSRDLQPIGADGEVQSMWAEPRNKDGDDSSEDDDDESTEEEDTSDDDVPPQNQQDQSREQRRAAAKARKEAAKAKQQAKPAAPGELPSSSEEDEDDDDDEMPANPNHTAAARTQVAGAEAMSKKAEKKPELSRREREALAAQQAKERYQAMHLAGKTDEARADLARLALIKEKREAEAERKKAEAEERAEREKEKGDENDREKKMRDAAVGSSGKRGGKRGGKK</sequence>
<feature type="compositionally biased region" description="Basic and acidic residues" evidence="1">
    <location>
        <begin position="78"/>
        <end position="95"/>
    </location>
</feature>
<feature type="compositionally biased region" description="Low complexity" evidence="1">
    <location>
        <begin position="96"/>
        <end position="105"/>
    </location>
</feature>
<dbReference type="InterPro" id="IPR019380">
    <property type="entry name" value="Casein_kinase_sb_PP28"/>
</dbReference>
<feature type="compositionally biased region" description="Basic and acidic residues" evidence="1">
    <location>
        <begin position="143"/>
        <end position="172"/>
    </location>
</feature>
<reference evidence="3" key="1">
    <citation type="journal article" date="2020" name="Stud. Mycol.">
        <title>101 Dothideomycetes genomes: a test case for predicting lifestyles and emergence of pathogens.</title>
        <authorList>
            <person name="Haridas S."/>
            <person name="Albert R."/>
            <person name="Binder M."/>
            <person name="Bloem J."/>
            <person name="Labutti K."/>
            <person name="Salamov A."/>
            <person name="Andreopoulos B."/>
            <person name="Baker S."/>
            <person name="Barry K."/>
            <person name="Bills G."/>
            <person name="Bluhm B."/>
            <person name="Cannon C."/>
            <person name="Castanera R."/>
            <person name="Culley D."/>
            <person name="Daum C."/>
            <person name="Ezra D."/>
            <person name="Gonzalez J."/>
            <person name="Henrissat B."/>
            <person name="Kuo A."/>
            <person name="Liang C."/>
            <person name="Lipzen A."/>
            <person name="Lutzoni F."/>
            <person name="Magnuson J."/>
            <person name="Mondo S."/>
            <person name="Nolan M."/>
            <person name="Ohm R."/>
            <person name="Pangilinan J."/>
            <person name="Park H.-J."/>
            <person name="Ramirez L."/>
            <person name="Alfaro M."/>
            <person name="Sun H."/>
            <person name="Tritt A."/>
            <person name="Yoshinaga Y."/>
            <person name="Zwiers L.-H."/>
            <person name="Turgeon B."/>
            <person name="Goodwin S."/>
            <person name="Spatafora J."/>
            <person name="Crous P."/>
            <person name="Grigoriev I."/>
        </authorList>
    </citation>
    <scope>NUCLEOTIDE SEQUENCE</scope>
    <source>
        <strain evidence="3">CBS 133067</strain>
    </source>
</reference>
<dbReference type="AlphaFoldDB" id="A0A9P4M4I1"/>
<organism evidence="3 4">
    <name type="scientific">Rhizodiscina lignyota</name>
    <dbReference type="NCBI Taxonomy" id="1504668"/>
    <lineage>
        <taxon>Eukaryota</taxon>
        <taxon>Fungi</taxon>
        <taxon>Dikarya</taxon>
        <taxon>Ascomycota</taxon>
        <taxon>Pezizomycotina</taxon>
        <taxon>Dothideomycetes</taxon>
        <taxon>Pleosporomycetidae</taxon>
        <taxon>Aulographales</taxon>
        <taxon>Rhizodiscinaceae</taxon>
        <taxon>Rhizodiscina</taxon>
    </lineage>
</organism>
<protein>
    <recommendedName>
        <fullName evidence="2">Casein kinase substrate phosphoprotein PP28 domain-containing protein</fullName>
    </recommendedName>
</protein>
<name>A0A9P4M4I1_9PEZI</name>
<gene>
    <name evidence="3" type="ORF">NA57DRAFT_78425</name>
</gene>
<accession>A0A9P4M4I1</accession>
<dbReference type="Proteomes" id="UP000799772">
    <property type="component" value="Unassembled WGS sequence"/>
</dbReference>